<dbReference type="PIRSF" id="PIRSF016661">
    <property type="entry name" value="BioY"/>
    <property type="match status" value="1"/>
</dbReference>
<sequence length="213" mass="21751">MTDSARESAQAAQATQAPRRNVAAKTSLATDLSLIAVFAGFIAALAIMPAMSLGGIAVPFTFQTLGIYITAQVLGGKRATASVALYLLVGFAGLPIFAKGGAGLGTLASPSAGYLLGFLPFAAIAGTLAYLFTRNTRSVGATFLMALLANFCGFVVLTACGIAGMMVNAHMSFDAAFAAAMVFVPWDLAKSTIAVLVGLSVRRAFPSLASAQR</sequence>
<organism evidence="4">
    <name type="scientific">Rothia mucilaginosa</name>
    <dbReference type="NCBI Taxonomy" id="43675"/>
    <lineage>
        <taxon>Bacteria</taxon>
        <taxon>Bacillati</taxon>
        <taxon>Actinomycetota</taxon>
        <taxon>Actinomycetes</taxon>
        <taxon>Micrococcales</taxon>
        <taxon>Micrococcaceae</taxon>
        <taxon>Rothia</taxon>
    </lineage>
</organism>
<feature type="transmembrane region" description="Helical" evidence="3">
    <location>
        <begin position="114"/>
        <end position="132"/>
    </location>
</feature>
<evidence type="ECO:0000313" key="5">
    <source>
        <dbReference type="Proteomes" id="UP000066203"/>
    </source>
</evidence>
<protein>
    <recommendedName>
        <fullName evidence="2">Biotin transporter</fullName>
    </recommendedName>
</protein>
<keyword evidence="2" id="KW-0813">Transport</keyword>
<keyword evidence="2 3" id="KW-0472">Membrane</keyword>
<evidence type="ECO:0000313" key="4">
    <source>
        <dbReference type="EMBL" id="BAS20944.1"/>
    </source>
</evidence>
<reference evidence="5" key="1">
    <citation type="submission" date="2015-08" db="EMBL/GenBank/DDBJ databases">
        <title>Complete genome sequence of Rothia mucilaginosa strain NUM-Rm6536.</title>
        <authorList>
            <person name="Nambu T."/>
        </authorList>
    </citation>
    <scope>NUCLEOTIDE SEQUENCE [LARGE SCALE GENOMIC DNA]</scope>
    <source>
        <strain evidence="5">NUM-Rm6536</strain>
    </source>
</reference>
<dbReference type="PATRIC" id="fig|43675.28.peg.1739"/>
<dbReference type="PANTHER" id="PTHR34295:SF1">
    <property type="entry name" value="BIOTIN TRANSPORTER BIOY"/>
    <property type="match status" value="1"/>
</dbReference>
<feature type="transmembrane region" description="Helical" evidence="3">
    <location>
        <begin position="53"/>
        <end position="71"/>
    </location>
</feature>
<dbReference type="AlphaFoldDB" id="A0A0K2S1H6"/>
<feature type="transmembrane region" description="Helical" evidence="3">
    <location>
        <begin position="175"/>
        <end position="199"/>
    </location>
</feature>
<dbReference type="Proteomes" id="UP000066203">
    <property type="component" value="Chromosome"/>
</dbReference>
<keyword evidence="2" id="KW-1003">Cell membrane</keyword>
<dbReference type="PANTHER" id="PTHR34295">
    <property type="entry name" value="BIOTIN TRANSPORTER BIOY"/>
    <property type="match status" value="1"/>
</dbReference>
<evidence type="ECO:0000256" key="2">
    <source>
        <dbReference type="PIRNR" id="PIRNR016661"/>
    </source>
</evidence>
<dbReference type="Gene3D" id="1.10.1760.20">
    <property type="match status" value="1"/>
</dbReference>
<comment type="similarity">
    <text evidence="1 2">Belongs to the BioY family.</text>
</comment>
<gene>
    <name evidence="4" type="ORF">RM6536_1697</name>
</gene>
<name>A0A0K2S1H6_9MICC</name>
<proteinExistence type="inferred from homology"/>
<comment type="subcellular location">
    <subcellularLocation>
        <location evidence="2">Cell membrane</location>
        <topology evidence="2">Multi-pass membrane protein</topology>
    </subcellularLocation>
</comment>
<keyword evidence="3" id="KW-0812">Transmembrane</keyword>
<evidence type="ECO:0000256" key="3">
    <source>
        <dbReference type="SAM" id="Phobius"/>
    </source>
</evidence>
<dbReference type="GO" id="GO:0015225">
    <property type="term" value="F:biotin transmembrane transporter activity"/>
    <property type="evidence" value="ECO:0007669"/>
    <property type="project" value="UniProtKB-UniRule"/>
</dbReference>
<dbReference type="RefSeq" id="WP_060824813.1">
    <property type="nucleotide sequence ID" value="NZ_AP014938.1"/>
</dbReference>
<feature type="transmembrane region" description="Helical" evidence="3">
    <location>
        <begin position="144"/>
        <end position="169"/>
    </location>
</feature>
<dbReference type="EMBL" id="AP014938">
    <property type="protein sequence ID" value="BAS20944.1"/>
    <property type="molecule type" value="Genomic_DNA"/>
</dbReference>
<accession>A0A0K2S1H6</accession>
<dbReference type="GO" id="GO:0005886">
    <property type="term" value="C:plasma membrane"/>
    <property type="evidence" value="ECO:0007669"/>
    <property type="project" value="UniProtKB-SubCell"/>
</dbReference>
<keyword evidence="3" id="KW-1133">Transmembrane helix</keyword>
<evidence type="ECO:0000256" key="1">
    <source>
        <dbReference type="ARBA" id="ARBA00010692"/>
    </source>
</evidence>
<feature type="transmembrane region" description="Helical" evidence="3">
    <location>
        <begin position="83"/>
        <end position="102"/>
    </location>
</feature>
<feature type="transmembrane region" description="Helical" evidence="3">
    <location>
        <begin position="28"/>
        <end position="47"/>
    </location>
</feature>
<dbReference type="InterPro" id="IPR003784">
    <property type="entry name" value="BioY"/>
</dbReference>
<dbReference type="Pfam" id="PF02632">
    <property type="entry name" value="BioY"/>
    <property type="match status" value="1"/>
</dbReference>